<reference evidence="3 4" key="1">
    <citation type="submission" date="2007-06" db="EMBL/GenBank/DDBJ databases">
        <authorList>
            <person name="Shimkets L."/>
            <person name="Ferriera S."/>
            <person name="Johnson J."/>
            <person name="Kravitz S."/>
            <person name="Beeson K."/>
            <person name="Sutton G."/>
            <person name="Rogers Y.-H."/>
            <person name="Friedman R."/>
            <person name="Frazier M."/>
            <person name="Venter J.C."/>
        </authorList>
    </citation>
    <scope>NUCLEOTIDE SEQUENCE [LARGE SCALE GENOMIC DNA]</scope>
    <source>
        <strain evidence="3 4">SIR-1</strain>
    </source>
</reference>
<accession>A6FXM1</accession>
<dbReference type="RefSeq" id="WP_006969220.1">
    <property type="nucleotide sequence ID" value="NZ_ABCS01000002.1"/>
</dbReference>
<dbReference type="eggNOG" id="COG0330">
    <property type="taxonomic scope" value="Bacteria"/>
</dbReference>
<evidence type="ECO:0000313" key="3">
    <source>
        <dbReference type="EMBL" id="EDM81609.1"/>
    </source>
</evidence>
<gene>
    <name evidence="3" type="ORF">PPSIR1_21869</name>
</gene>
<name>A6FXM1_9BACT</name>
<evidence type="ECO:0000256" key="2">
    <source>
        <dbReference type="SAM" id="MobiDB-lite"/>
    </source>
</evidence>
<organism evidence="3 4">
    <name type="scientific">Plesiocystis pacifica SIR-1</name>
    <dbReference type="NCBI Taxonomy" id="391625"/>
    <lineage>
        <taxon>Bacteria</taxon>
        <taxon>Pseudomonadati</taxon>
        <taxon>Myxococcota</taxon>
        <taxon>Polyangia</taxon>
        <taxon>Nannocystales</taxon>
        <taxon>Nannocystaceae</taxon>
        <taxon>Plesiocystis</taxon>
    </lineage>
</organism>
<evidence type="ECO:0000256" key="1">
    <source>
        <dbReference type="SAM" id="Coils"/>
    </source>
</evidence>
<dbReference type="GO" id="GO:0005737">
    <property type="term" value="C:cytoplasm"/>
    <property type="evidence" value="ECO:0007669"/>
    <property type="project" value="TreeGrafter"/>
</dbReference>
<feature type="region of interest" description="Disordered" evidence="2">
    <location>
        <begin position="291"/>
        <end position="314"/>
    </location>
</feature>
<dbReference type="STRING" id="391625.PPSIR1_21869"/>
<dbReference type="Gene3D" id="2.30.30.570">
    <property type="match status" value="1"/>
</dbReference>
<feature type="compositionally biased region" description="Basic residues" evidence="2">
    <location>
        <begin position="297"/>
        <end position="308"/>
    </location>
</feature>
<dbReference type="AlphaFoldDB" id="A6FXM1"/>
<dbReference type="InterPro" id="IPR039059">
    <property type="entry name" value="MVP"/>
</dbReference>
<feature type="coiled-coil region" evidence="1">
    <location>
        <begin position="739"/>
        <end position="783"/>
    </location>
</feature>
<protein>
    <submittedName>
        <fullName evidence="3">Uncharacterized protein</fullName>
    </submittedName>
</protein>
<feature type="compositionally biased region" description="Basic and acidic residues" evidence="2">
    <location>
        <begin position="917"/>
        <end position="926"/>
    </location>
</feature>
<dbReference type="Proteomes" id="UP000005801">
    <property type="component" value="Unassembled WGS sequence"/>
</dbReference>
<dbReference type="OrthoDB" id="973338at2"/>
<keyword evidence="4" id="KW-1185">Reference proteome</keyword>
<feature type="region of interest" description="Disordered" evidence="2">
    <location>
        <begin position="890"/>
        <end position="926"/>
    </location>
</feature>
<sequence>MENRQKIPVPRRSFLWSLNETSGEIHTHIGPTEFTPSANDRIVRANDRGGYEQAAMEARPFVLAREGAYVLLANPTADTSRLNGEYVPGGNKERDLSLGTTKIIPGPCAFPLWPGQSAEVRPAHKLGANHYLLVEVVGPIDEDAPYTELVMKSARLSSVVIDAPDSAGNTSSSASEDAAELERSPAMTLRIGQRIVIQGRHTSLFIPPTGIAVVPAVEDGPADAEVSSDDAIAGLSVAIREELTALVARVEGGMTSKQFSTMKNELRHRSSLSLGERAVMLTALDEAWGARATTSHKSSRRDHRRHPHQPPMDPYARKAVVLGPKNFCILFDADGNPRIVKGPARVFPGPHDTFLQRGSRRRVYDAYELGTNQALWLRIISPISKAELSSRLPAGHTLEQDHYPAGAELLVRGEPTVFFPFIEAEVLHPETGEPHVGNDHDAVIIDAIGVEPKSGVYVRDKATGKVRLVRGEVSILVDPRKEEPVKRRVPAKDWNLWIARSAPELQVAAEVSTPWALSVIVPTNHAAQVRSRAGRRVIVGPAVELLEYEEQLTKIELSKGAHKDGRQTKSTAYLRVRGGRFRDRFEVVSKDLTRFAVSVGISAHFEGDPERWFASEDPVKLVAMTLRGRIRELPATALFSELAPKVKASVFAEGEALSFPEIGAILDGVDLLGIELADQKLAAAFAAAHKGAVELELQDRQAERRLISVKLRDAVDVEEHAVQRQSHERMANTARAELEDQHRIELRKLELESAREQADASGRAEKERIAVEARLSLAQAETEARAKRKLRDAEIEAEARKLVDAVVLDTHRAQAEIDRATAAALAEADSRRLEAVQPELVGALHAAADAEVMKAAAENMNLVSLLGGKSPVELFTRLLEGSPLARTVWSMKDRAAGRPSPSPTPSSEGPGGDGNEAEPKGRATSD</sequence>
<dbReference type="PANTHER" id="PTHR14165">
    <property type="entry name" value="MAJOR VAULT PROTEIN"/>
    <property type="match status" value="1"/>
</dbReference>
<keyword evidence="1" id="KW-0175">Coiled coil</keyword>
<dbReference type="EMBL" id="ABCS01000002">
    <property type="protein sequence ID" value="EDM81609.1"/>
    <property type="molecule type" value="Genomic_DNA"/>
</dbReference>
<dbReference type="PANTHER" id="PTHR14165:SF3">
    <property type="entry name" value="MAJOR VAULT PROTEIN"/>
    <property type="match status" value="1"/>
</dbReference>
<proteinExistence type="predicted"/>
<dbReference type="eggNOG" id="COG3064">
    <property type="taxonomic scope" value="Bacteria"/>
</dbReference>
<comment type="caution">
    <text evidence="3">The sequence shown here is derived from an EMBL/GenBank/DDBJ whole genome shotgun (WGS) entry which is preliminary data.</text>
</comment>
<evidence type="ECO:0000313" key="4">
    <source>
        <dbReference type="Proteomes" id="UP000005801"/>
    </source>
</evidence>